<dbReference type="HOGENOM" id="CLU_165846_0_0_1"/>
<proteinExistence type="predicted"/>
<evidence type="ECO:0000256" key="1">
    <source>
        <dbReference type="SAM" id="Coils"/>
    </source>
</evidence>
<evidence type="ECO:0000313" key="3">
    <source>
        <dbReference type="Proteomes" id="UP000007129"/>
    </source>
</evidence>
<sequence>MTSSKPIVILKGSPDWDIWFNLIQSRAQRADIFKYIDPSKPELPAQYAAPVKPTRQQEQTIDYHRLDLDNYKEEKKDYERIRKEINDLSTVIDDSVGASLQPILQNLPDTHPYYQLRALQA</sequence>
<dbReference type="VEuPathDB" id="FungiDB:MPH_14137"/>
<dbReference type="AlphaFoldDB" id="K2R3X2"/>
<feature type="non-terminal residue" evidence="2">
    <location>
        <position position="121"/>
    </location>
</feature>
<dbReference type="InParanoid" id="K2R3X2"/>
<dbReference type="Proteomes" id="UP000007129">
    <property type="component" value="Unassembled WGS sequence"/>
</dbReference>
<reference evidence="2 3" key="1">
    <citation type="journal article" date="2012" name="BMC Genomics">
        <title>Tools to kill: Genome of one of the most destructive plant pathogenic fungi Macrophomina phaseolina.</title>
        <authorList>
            <person name="Islam M.S."/>
            <person name="Haque M.S."/>
            <person name="Islam M.M."/>
            <person name="Emdad E.M."/>
            <person name="Halim A."/>
            <person name="Hossen Q.M.M."/>
            <person name="Hossain M.Z."/>
            <person name="Ahmed B."/>
            <person name="Rahim S."/>
            <person name="Rahman M.S."/>
            <person name="Alam M.M."/>
            <person name="Hou S."/>
            <person name="Wan X."/>
            <person name="Saito J.A."/>
            <person name="Alam M."/>
        </authorList>
    </citation>
    <scope>NUCLEOTIDE SEQUENCE [LARGE SCALE GENOMIC DNA]</scope>
    <source>
        <strain evidence="2 3">MS6</strain>
    </source>
</reference>
<dbReference type="OrthoDB" id="3958320at2759"/>
<accession>K2R3X2</accession>
<name>K2R3X2_MACPH</name>
<keyword evidence="1" id="KW-0175">Coiled coil</keyword>
<dbReference type="EMBL" id="AHHD01001009">
    <property type="protein sequence ID" value="EKG08918.1"/>
    <property type="molecule type" value="Genomic_DNA"/>
</dbReference>
<evidence type="ECO:0000313" key="2">
    <source>
        <dbReference type="EMBL" id="EKG08918.1"/>
    </source>
</evidence>
<protein>
    <submittedName>
        <fullName evidence="2">Uncharacterized protein</fullName>
    </submittedName>
</protein>
<gene>
    <name evidence="2" type="ORF">MPH_14137</name>
</gene>
<organism evidence="2 3">
    <name type="scientific">Macrophomina phaseolina (strain MS6)</name>
    <name type="common">Charcoal rot fungus</name>
    <dbReference type="NCBI Taxonomy" id="1126212"/>
    <lineage>
        <taxon>Eukaryota</taxon>
        <taxon>Fungi</taxon>
        <taxon>Dikarya</taxon>
        <taxon>Ascomycota</taxon>
        <taxon>Pezizomycotina</taxon>
        <taxon>Dothideomycetes</taxon>
        <taxon>Dothideomycetes incertae sedis</taxon>
        <taxon>Botryosphaeriales</taxon>
        <taxon>Botryosphaeriaceae</taxon>
        <taxon>Macrophomina</taxon>
    </lineage>
</organism>
<feature type="coiled-coil region" evidence="1">
    <location>
        <begin position="61"/>
        <end position="91"/>
    </location>
</feature>
<comment type="caution">
    <text evidence="2">The sequence shown here is derived from an EMBL/GenBank/DDBJ whole genome shotgun (WGS) entry which is preliminary data.</text>
</comment>